<dbReference type="Proteomes" id="UP000282613">
    <property type="component" value="Unassembled WGS sequence"/>
</dbReference>
<keyword evidence="3" id="KW-0176">Collagen</keyword>
<evidence type="ECO:0000259" key="4">
    <source>
        <dbReference type="PROSITE" id="PS51461"/>
    </source>
</evidence>
<evidence type="ECO:0000313" key="6">
    <source>
        <dbReference type="Proteomes" id="UP000282613"/>
    </source>
</evidence>
<dbReference type="OrthoDB" id="6260245at2759"/>
<feature type="domain" description="Fibrillar collagen NC1" evidence="4">
    <location>
        <begin position="1"/>
        <end position="157"/>
    </location>
</feature>
<dbReference type="AlphaFoldDB" id="A0A0R3WG22"/>
<evidence type="ECO:0000256" key="3">
    <source>
        <dbReference type="ARBA" id="ARBA00023119"/>
    </source>
</evidence>
<evidence type="ECO:0000256" key="1">
    <source>
        <dbReference type="ARBA" id="ARBA00004613"/>
    </source>
</evidence>
<evidence type="ECO:0000313" key="5">
    <source>
        <dbReference type="EMBL" id="VDK45799.1"/>
    </source>
</evidence>
<accession>A0A0R3WG22</accession>
<proteinExistence type="predicted"/>
<reference evidence="5 6" key="2">
    <citation type="submission" date="2018-11" db="EMBL/GenBank/DDBJ databases">
        <authorList>
            <consortium name="Pathogen Informatics"/>
        </authorList>
    </citation>
    <scope>NUCLEOTIDE SEQUENCE [LARGE SCALE GENOMIC DNA]</scope>
</reference>
<dbReference type="InterPro" id="IPR000885">
    <property type="entry name" value="Fib_collagen_C"/>
</dbReference>
<dbReference type="GO" id="GO:0005201">
    <property type="term" value="F:extracellular matrix structural constituent"/>
    <property type="evidence" value="ECO:0007669"/>
    <property type="project" value="InterPro"/>
</dbReference>
<dbReference type="EMBL" id="UYRS01019520">
    <property type="protein sequence ID" value="VDK45799.1"/>
    <property type="molecule type" value="Genomic_DNA"/>
</dbReference>
<keyword evidence="6" id="KW-1185">Reference proteome</keyword>
<gene>
    <name evidence="5" type="ORF">TASK_LOCUS9816</name>
</gene>
<evidence type="ECO:0000313" key="7">
    <source>
        <dbReference type="WBParaSite" id="TASK_0000981501-mRNA-1"/>
    </source>
</evidence>
<reference evidence="7" key="1">
    <citation type="submission" date="2017-02" db="UniProtKB">
        <authorList>
            <consortium name="WormBaseParasite"/>
        </authorList>
    </citation>
    <scope>IDENTIFICATION</scope>
</reference>
<dbReference type="Pfam" id="PF01410">
    <property type="entry name" value="COLFI"/>
    <property type="match status" value="1"/>
</dbReference>
<dbReference type="GO" id="GO:0005581">
    <property type="term" value="C:collagen trimer"/>
    <property type="evidence" value="ECO:0007669"/>
    <property type="project" value="UniProtKB-KW"/>
</dbReference>
<name>A0A0R3WG22_TAEAS</name>
<dbReference type="STRING" id="60517.A0A0R3WG22"/>
<dbReference type="PROSITE" id="PS51461">
    <property type="entry name" value="NC1_FIB"/>
    <property type="match status" value="1"/>
</dbReference>
<organism evidence="7">
    <name type="scientific">Taenia asiatica</name>
    <name type="common">Asian tapeworm</name>
    <dbReference type="NCBI Taxonomy" id="60517"/>
    <lineage>
        <taxon>Eukaryota</taxon>
        <taxon>Metazoa</taxon>
        <taxon>Spiralia</taxon>
        <taxon>Lophotrochozoa</taxon>
        <taxon>Platyhelminthes</taxon>
        <taxon>Cestoda</taxon>
        <taxon>Eucestoda</taxon>
        <taxon>Cyclophyllidea</taxon>
        <taxon>Taeniidae</taxon>
        <taxon>Taenia</taxon>
    </lineage>
</organism>
<comment type="subcellular location">
    <subcellularLocation>
        <location evidence="1">Secreted</location>
    </subcellularLocation>
</comment>
<dbReference type="WBParaSite" id="TASK_0000981501-mRNA-1">
    <property type="protein sequence ID" value="TASK_0000981501-mRNA-1"/>
    <property type="gene ID" value="TASK_0000981501"/>
</dbReference>
<protein>
    <submittedName>
        <fullName evidence="7">Fibrillar collagen NC1 domain-containing protein</fullName>
    </submittedName>
</protein>
<evidence type="ECO:0000256" key="2">
    <source>
        <dbReference type="ARBA" id="ARBA00022525"/>
    </source>
</evidence>
<dbReference type="Gene3D" id="2.60.120.1000">
    <property type="match status" value="1"/>
</dbReference>
<keyword evidence="2" id="KW-0964">Secreted</keyword>
<sequence length="183" mass="19996">MGTLTTVIPSLMKHPESVGLSRIVDNYGSFWYATAALKSDEAELPYQITKDQLAYLQLSSETASQKLVIGCRYYDPGDKVILLGDGNQALSLNATDSVLVVIDVLENSCSSRSYRGEMVIQLRTQMTSMLPIRDVLLPTPTSRDAEVSVEPGAVLFSGTVEGAPIGIDQLYATDVSRYHAFKR</sequence>
<dbReference type="GO" id="GO:0005576">
    <property type="term" value="C:extracellular region"/>
    <property type="evidence" value="ECO:0007669"/>
    <property type="project" value="UniProtKB-SubCell"/>
</dbReference>